<proteinExistence type="predicted"/>
<dbReference type="EMBL" id="AP019377">
    <property type="protein sequence ID" value="BBH92029.1"/>
    <property type="molecule type" value="Genomic_DNA"/>
</dbReference>
<name>A0A455SY40_9CHLR</name>
<dbReference type="AlphaFoldDB" id="A0A455SY40"/>
<reference evidence="1" key="1">
    <citation type="submission" date="2018-12" db="EMBL/GenBank/DDBJ databases">
        <title>Novel natural products biosynthetic potential of the class Ktedonobacteria.</title>
        <authorList>
            <person name="Zheng Y."/>
            <person name="Saitou A."/>
            <person name="Wang C.M."/>
            <person name="Toyoda A."/>
            <person name="Minakuchi Y."/>
            <person name="Sekiguchi Y."/>
            <person name="Ueda K."/>
            <person name="Takano H."/>
            <person name="Sakai Y."/>
            <person name="Yokota A."/>
            <person name="Yabe S."/>
        </authorList>
    </citation>
    <scope>NUCLEOTIDE SEQUENCE</scope>
    <source>
        <strain evidence="1">A3-2</strain>
    </source>
</reference>
<accession>A0A455SY40</accession>
<protein>
    <submittedName>
        <fullName evidence="1">Uncharacterized protein</fullName>
    </submittedName>
</protein>
<sequence length="177" mass="19536">MSSVVALLSSASIPDPELEAFLLQAGAQPLNSLFTYLLTRETAFVRIHLHALPPLAELEPPALQQALGQPIRTRLLLVFPSTPESEQLCLQFCCQFAARWPCLLDDCSHSSHSFYTPEDLRALAQEGRGFGHPDAFQPLLAHLETSLEAAYYSSAYQALFKQQAHSSKEASEQQQPA</sequence>
<gene>
    <name evidence="1" type="ORF">KTA_02280</name>
</gene>
<evidence type="ECO:0000313" key="1">
    <source>
        <dbReference type="EMBL" id="BBH92029.1"/>
    </source>
</evidence>
<organism evidence="1">
    <name type="scientific">Thermogemmatispora argillosa</name>
    <dbReference type="NCBI Taxonomy" id="2045280"/>
    <lineage>
        <taxon>Bacteria</taxon>
        <taxon>Bacillati</taxon>
        <taxon>Chloroflexota</taxon>
        <taxon>Ktedonobacteria</taxon>
        <taxon>Thermogemmatisporales</taxon>
        <taxon>Thermogemmatisporaceae</taxon>
        <taxon>Thermogemmatispora</taxon>
    </lineage>
</organism>